<dbReference type="Proteomes" id="UP001142489">
    <property type="component" value="Unassembled WGS sequence"/>
</dbReference>
<evidence type="ECO:0000256" key="4">
    <source>
        <dbReference type="ARBA" id="ARBA00022741"/>
    </source>
</evidence>
<keyword evidence="2" id="KW-0963">Cytoplasm</keyword>
<dbReference type="InterPro" id="IPR016491">
    <property type="entry name" value="Septin"/>
</dbReference>
<comment type="subcellular location">
    <subcellularLocation>
        <location evidence="1">Cytoplasm</location>
    </subcellularLocation>
</comment>
<evidence type="ECO:0000259" key="9">
    <source>
        <dbReference type="PROSITE" id="PS51719"/>
    </source>
</evidence>
<comment type="similarity">
    <text evidence="7">Belongs to the TRAFAC class TrmE-Era-EngA-EngB-Septin-like GTPase superfamily. Septin GTPase family.</text>
</comment>
<evidence type="ECO:0000256" key="8">
    <source>
        <dbReference type="SAM" id="MobiDB-lite"/>
    </source>
</evidence>
<keyword evidence="3" id="KW-0132">Cell division</keyword>
<keyword evidence="5 7" id="KW-0342">GTP-binding</keyword>
<dbReference type="GO" id="GO:0005737">
    <property type="term" value="C:cytoplasm"/>
    <property type="evidence" value="ECO:0007669"/>
    <property type="project" value="UniProtKB-SubCell"/>
</dbReference>
<accession>A0A9Q0XC06</accession>
<feature type="region of interest" description="Disordered" evidence="8">
    <location>
        <begin position="30"/>
        <end position="49"/>
    </location>
</feature>
<organism evidence="10 11">
    <name type="scientific">Phrynocephalus forsythii</name>
    <dbReference type="NCBI Taxonomy" id="171643"/>
    <lineage>
        <taxon>Eukaryota</taxon>
        <taxon>Metazoa</taxon>
        <taxon>Chordata</taxon>
        <taxon>Craniata</taxon>
        <taxon>Vertebrata</taxon>
        <taxon>Euteleostomi</taxon>
        <taxon>Lepidosauria</taxon>
        <taxon>Squamata</taxon>
        <taxon>Bifurcata</taxon>
        <taxon>Unidentata</taxon>
        <taxon>Episquamata</taxon>
        <taxon>Toxicofera</taxon>
        <taxon>Iguania</taxon>
        <taxon>Acrodonta</taxon>
        <taxon>Agamidae</taxon>
        <taxon>Agaminae</taxon>
        <taxon>Phrynocephalus</taxon>
    </lineage>
</organism>
<keyword evidence="4 7" id="KW-0547">Nucleotide-binding</keyword>
<evidence type="ECO:0000313" key="11">
    <source>
        <dbReference type="Proteomes" id="UP001142489"/>
    </source>
</evidence>
<keyword evidence="6" id="KW-0131">Cell cycle</keyword>
<name>A0A9Q0XC06_9SAUR</name>
<evidence type="ECO:0000256" key="2">
    <source>
        <dbReference type="ARBA" id="ARBA00022490"/>
    </source>
</evidence>
<dbReference type="AlphaFoldDB" id="A0A9Q0XC06"/>
<sequence>MEKQAGSPSPDWAEKCQSLPALEWRQKQTGLPALGRAEKGLSPGCTDGGLPVAPAELMGAFGLAADELPASSQDRPALLARPEEMPAFSGPPGRGAPRAEGRRSRKEAKELLRPWVEKPLARFSAFFLDVSDEMYADILWWLKDDEIKHLLKDDSEEAELVQFLGDGPAPDETCRLVEPEERRREPALAHAEPEMFASMAARPFPEETLEEKETKAIHRPRPLDLKQQQQQHMAPWPLPAPPGLGAPGDGWTPTNLMSLFLTDLYKDRKLLNAEERILQTIEITKHVVDIEEKGVKLRLTIVDTPGFGDAVNNTECWKPVADYIDQQFEQYFRDESGLNRKNIQDNRVHCCLYFISPFGHGLRPLDVEFMKALHQRVNIVPVLAKADALVPSEVERMKNKIREEIDQFGIRIYQFPECDSDEDEDFKLQDQALKESIPFAVIGSNTVVEARGRRIRGRLYPWGVVEVENPAHCDFVKLRTMLVRTHMQDLKDVTRETHYENYRAQCIQSMTRMVVKERNRNKLTRESGTDFPIPAIPTTPDVEAEKLIREKDEELRRMQEMLQKIQQQLGD</sequence>
<dbReference type="FunFam" id="3.40.50.300:FF:000064">
    <property type="entry name" value="Septin 4"/>
    <property type="match status" value="1"/>
</dbReference>
<evidence type="ECO:0000256" key="7">
    <source>
        <dbReference type="RuleBase" id="RU004560"/>
    </source>
</evidence>
<dbReference type="EMBL" id="JAPFRF010000017">
    <property type="protein sequence ID" value="KAJ7308960.1"/>
    <property type="molecule type" value="Genomic_DNA"/>
</dbReference>
<feature type="domain" description="Septin-type G" evidence="9">
    <location>
        <begin position="230"/>
        <end position="509"/>
    </location>
</feature>
<dbReference type="PANTHER" id="PTHR18884">
    <property type="entry name" value="SEPTIN"/>
    <property type="match status" value="1"/>
</dbReference>
<dbReference type="InterPro" id="IPR027417">
    <property type="entry name" value="P-loop_NTPase"/>
</dbReference>
<evidence type="ECO:0000256" key="6">
    <source>
        <dbReference type="ARBA" id="ARBA00023306"/>
    </source>
</evidence>
<dbReference type="Gene3D" id="3.40.50.300">
    <property type="entry name" value="P-loop containing nucleotide triphosphate hydrolases"/>
    <property type="match status" value="1"/>
</dbReference>
<feature type="region of interest" description="Disordered" evidence="8">
    <location>
        <begin position="1"/>
        <end position="24"/>
    </location>
</feature>
<evidence type="ECO:0000256" key="1">
    <source>
        <dbReference type="ARBA" id="ARBA00004496"/>
    </source>
</evidence>
<dbReference type="SUPFAM" id="SSF52540">
    <property type="entry name" value="P-loop containing nucleoside triphosphate hydrolases"/>
    <property type="match status" value="1"/>
</dbReference>
<feature type="region of interest" description="Disordered" evidence="8">
    <location>
        <begin position="82"/>
        <end position="105"/>
    </location>
</feature>
<keyword evidence="11" id="KW-1185">Reference proteome</keyword>
<dbReference type="CDD" id="cd01850">
    <property type="entry name" value="CDC_Septin"/>
    <property type="match status" value="1"/>
</dbReference>
<reference evidence="10" key="1">
    <citation type="journal article" date="2023" name="DNA Res.">
        <title>Chromosome-level genome assembly of Phrynocephalus forsythii using third-generation DNA sequencing and Hi-C analysis.</title>
        <authorList>
            <person name="Qi Y."/>
            <person name="Zhao W."/>
            <person name="Zhao Y."/>
            <person name="Niu C."/>
            <person name="Cao S."/>
            <person name="Zhang Y."/>
        </authorList>
    </citation>
    <scope>NUCLEOTIDE SEQUENCE</scope>
    <source>
        <tissue evidence="10">Muscle</tissue>
    </source>
</reference>
<dbReference type="PROSITE" id="PS51719">
    <property type="entry name" value="G_SEPTIN"/>
    <property type="match status" value="1"/>
</dbReference>
<dbReference type="OrthoDB" id="416553at2759"/>
<evidence type="ECO:0000256" key="5">
    <source>
        <dbReference type="ARBA" id="ARBA00023134"/>
    </source>
</evidence>
<evidence type="ECO:0000256" key="3">
    <source>
        <dbReference type="ARBA" id="ARBA00022618"/>
    </source>
</evidence>
<comment type="caution">
    <text evidence="10">The sequence shown here is derived from an EMBL/GenBank/DDBJ whole genome shotgun (WGS) entry which is preliminary data.</text>
</comment>
<dbReference type="GO" id="GO:0051301">
    <property type="term" value="P:cell division"/>
    <property type="evidence" value="ECO:0007669"/>
    <property type="project" value="UniProtKB-KW"/>
</dbReference>
<gene>
    <name evidence="10" type="ORF">JRQ81_008242</name>
</gene>
<dbReference type="Pfam" id="PF00735">
    <property type="entry name" value="Septin"/>
    <property type="match status" value="1"/>
</dbReference>
<dbReference type="InterPro" id="IPR030379">
    <property type="entry name" value="G_SEPTIN_dom"/>
</dbReference>
<dbReference type="GO" id="GO:0005525">
    <property type="term" value="F:GTP binding"/>
    <property type="evidence" value="ECO:0007669"/>
    <property type="project" value="UniProtKB-KW"/>
</dbReference>
<proteinExistence type="inferred from homology"/>
<feature type="compositionally biased region" description="Low complexity" evidence="8">
    <location>
        <begin position="86"/>
        <end position="96"/>
    </location>
</feature>
<evidence type="ECO:0000313" key="10">
    <source>
        <dbReference type="EMBL" id="KAJ7308960.1"/>
    </source>
</evidence>
<protein>
    <recommendedName>
        <fullName evidence="9">Septin-type G domain-containing protein</fullName>
    </recommendedName>
</protein>